<dbReference type="SUPFAM" id="SSF50129">
    <property type="entry name" value="GroES-like"/>
    <property type="match status" value="1"/>
</dbReference>
<reference evidence="6" key="1">
    <citation type="journal article" date="2015" name="Nature">
        <title>Complex archaea that bridge the gap between prokaryotes and eukaryotes.</title>
        <authorList>
            <person name="Spang A."/>
            <person name="Saw J.H."/>
            <person name="Jorgensen S.L."/>
            <person name="Zaremba-Niedzwiedzka K."/>
            <person name="Martijn J."/>
            <person name="Lind A.E."/>
            <person name="van Eijk R."/>
            <person name="Schleper C."/>
            <person name="Guy L."/>
            <person name="Ettema T.J."/>
        </authorList>
    </citation>
    <scope>NUCLEOTIDE SEQUENCE</scope>
</reference>
<dbReference type="InterPro" id="IPR036291">
    <property type="entry name" value="NAD(P)-bd_dom_sf"/>
</dbReference>
<dbReference type="EMBL" id="LAZR01002460">
    <property type="protein sequence ID" value="KKN29758.1"/>
    <property type="molecule type" value="Genomic_DNA"/>
</dbReference>
<dbReference type="InterPro" id="IPR050129">
    <property type="entry name" value="Zn_alcohol_dh"/>
</dbReference>
<sequence>MSKRDSTNKMTALTFELKIGKLIKSYFRGKRKTSGYWKKGGPVSLKNVPIPSLVDDDWVIIKTIYSGICGSDMKELTLNGARDNPLQSFISFPHIMGHEPIGIVHQVGIKVRNFKIGDRVVISPWFPCEARGIIPKCSRCQQGDYKHCHNFKQGDLPVGMHLGVTKGFGGFAHYIAVHKTQCFIIPPEVSNEQAVLADPFSVAFHSILILEPNINSTILVFGIGVIGLLTVMCLKQIFKVKHVIAVGRYEFQNKIALRLGADHVFLATGEQLVKEIAKYMEAELYTPDKGLQWTLDGVDGIIDTIASSGTLEFGIRLLTTQGRLVFLGVSTPKRFENTPHYFKELEIIGSNAFSIEEFENKRAHAFVFFLKFLSEKRIDTSILITHKYPLEKYKKAFDTLTTKSTSHAIKVVFDFTDNLV</sequence>
<evidence type="ECO:0000259" key="5">
    <source>
        <dbReference type="Pfam" id="PF08240"/>
    </source>
</evidence>
<evidence type="ECO:0000313" key="6">
    <source>
        <dbReference type="EMBL" id="KKN29758.1"/>
    </source>
</evidence>
<gene>
    <name evidence="6" type="ORF">LCGC14_0840870</name>
</gene>
<keyword evidence="3" id="KW-0560">Oxidoreductase</keyword>
<dbReference type="Gene3D" id="3.90.180.10">
    <property type="entry name" value="Medium-chain alcohol dehydrogenases, catalytic domain"/>
    <property type="match status" value="1"/>
</dbReference>
<dbReference type="Gene3D" id="3.40.50.720">
    <property type="entry name" value="NAD(P)-binding Rossmann-like Domain"/>
    <property type="match status" value="1"/>
</dbReference>
<dbReference type="PANTHER" id="PTHR43401">
    <property type="entry name" value="L-THREONINE 3-DEHYDROGENASE"/>
    <property type="match status" value="1"/>
</dbReference>
<dbReference type="PANTHER" id="PTHR43401:SF2">
    <property type="entry name" value="L-THREONINE 3-DEHYDROGENASE"/>
    <property type="match status" value="1"/>
</dbReference>
<dbReference type="InterPro" id="IPR013149">
    <property type="entry name" value="ADH-like_C"/>
</dbReference>
<dbReference type="Pfam" id="PF00107">
    <property type="entry name" value="ADH_zinc_N"/>
    <property type="match status" value="1"/>
</dbReference>
<keyword evidence="1" id="KW-0479">Metal-binding</keyword>
<evidence type="ECO:0000259" key="4">
    <source>
        <dbReference type="Pfam" id="PF00107"/>
    </source>
</evidence>
<evidence type="ECO:0000256" key="3">
    <source>
        <dbReference type="ARBA" id="ARBA00023002"/>
    </source>
</evidence>
<dbReference type="InterPro" id="IPR013154">
    <property type="entry name" value="ADH-like_N"/>
</dbReference>
<feature type="domain" description="Alcohol dehydrogenase-like N-terminal" evidence="5">
    <location>
        <begin position="56"/>
        <end position="186"/>
    </location>
</feature>
<proteinExistence type="predicted"/>
<comment type="caution">
    <text evidence="6">The sequence shown here is derived from an EMBL/GenBank/DDBJ whole genome shotgun (WGS) entry which is preliminary data.</text>
</comment>
<protein>
    <recommendedName>
        <fullName evidence="7">Enoyl reductase (ER) domain-containing protein</fullName>
    </recommendedName>
</protein>
<dbReference type="InterPro" id="IPR011032">
    <property type="entry name" value="GroES-like_sf"/>
</dbReference>
<feature type="domain" description="Alcohol dehydrogenase-like C-terminal" evidence="4">
    <location>
        <begin position="226"/>
        <end position="360"/>
    </location>
</feature>
<evidence type="ECO:0008006" key="7">
    <source>
        <dbReference type="Google" id="ProtNLM"/>
    </source>
</evidence>
<evidence type="ECO:0000256" key="2">
    <source>
        <dbReference type="ARBA" id="ARBA00022833"/>
    </source>
</evidence>
<dbReference type="InterPro" id="IPR002328">
    <property type="entry name" value="ADH_Zn_CS"/>
</dbReference>
<dbReference type="GO" id="GO:0016491">
    <property type="term" value="F:oxidoreductase activity"/>
    <property type="evidence" value="ECO:0007669"/>
    <property type="project" value="UniProtKB-KW"/>
</dbReference>
<keyword evidence="2" id="KW-0862">Zinc</keyword>
<dbReference type="PROSITE" id="PS00059">
    <property type="entry name" value="ADH_ZINC"/>
    <property type="match status" value="1"/>
</dbReference>
<evidence type="ECO:0000256" key="1">
    <source>
        <dbReference type="ARBA" id="ARBA00022723"/>
    </source>
</evidence>
<dbReference type="AlphaFoldDB" id="A0A0F9SKI0"/>
<dbReference type="SUPFAM" id="SSF51735">
    <property type="entry name" value="NAD(P)-binding Rossmann-fold domains"/>
    <property type="match status" value="1"/>
</dbReference>
<dbReference type="GO" id="GO:0008270">
    <property type="term" value="F:zinc ion binding"/>
    <property type="evidence" value="ECO:0007669"/>
    <property type="project" value="InterPro"/>
</dbReference>
<accession>A0A0F9SKI0</accession>
<name>A0A0F9SKI0_9ZZZZ</name>
<dbReference type="Pfam" id="PF08240">
    <property type="entry name" value="ADH_N"/>
    <property type="match status" value="1"/>
</dbReference>
<organism evidence="6">
    <name type="scientific">marine sediment metagenome</name>
    <dbReference type="NCBI Taxonomy" id="412755"/>
    <lineage>
        <taxon>unclassified sequences</taxon>
        <taxon>metagenomes</taxon>
        <taxon>ecological metagenomes</taxon>
    </lineage>
</organism>